<keyword evidence="3" id="KW-1185">Reference proteome</keyword>
<gene>
    <name evidence="2" type="ORF">DFP72DRAFT_1063836</name>
</gene>
<evidence type="ECO:0000256" key="1">
    <source>
        <dbReference type="SAM" id="MobiDB-lite"/>
    </source>
</evidence>
<dbReference type="Proteomes" id="UP000521943">
    <property type="component" value="Unassembled WGS sequence"/>
</dbReference>
<name>A0A8H6M876_9AGAR</name>
<reference evidence="2 3" key="1">
    <citation type="submission" date="2020-07" db="EMBL/GenBank/DDBJ databases">
        <title>Comparative genomics of pyrophilous fungi reveals a link between fire events and developmental genes.</title>
        <authorList>
            <consortium name="DOE Joint Genome Institute"/>
            <person name="Steindorff A.S."/>
            <person name="Carver A."/>
            <person name="Calhoun S."/>
            <person name="Stillman K."/>
            <person name="Liu H."/>
            <person name="Lipzen A."/>
            <person name="Pangilinan J."/>
            <person name="Labutti K."/>
            <person name="Bruns T.D."/>
            <person name="Grigoriev I.V."/>
        </authorList>
    </citation>
    <scope>NUCLEOTIDE SEQUENCE [LARGE SCALE GENOMIC DNA]</scope>
    <source>
        <strain evidence="2 3">CBS 144469</strain>
    </source>
</reference>
<proteinExistence type="predicted"/>
<protein>
    <submittedName>
        <fullName evidence="2">Uncharacterized protein</fullName>
    </submittedName>
</protein>
<evidence type="ECO:0000313" key="2">
    <source>
        <dbReference type="EMBL" id="KAF6759468.1"/>
    </source>
</evidence>
<feature type="region of interest" description="Disordered" evidence="1">
    <location>
        <begin position="151"/>
        <end position="240"/>
    </location>
</feature>
<organism evidence="2 3">
    <name type="scientific">Ephemerocybe angulata</name>
    <dbReference type="NCBI Taxonomy" id="980116"/>
    <lineage>
        <taxon>Eukaryota</taxon>
        <taxon>Fungi</taxon>
        <taxon>Dikarya</taxon>
        <taxon>Basidiomycota</taxon>
        <taxon>Agaricomycotina</taxon>
        <taxon>Agaricomycetes</taxon>
        <taxon>Agaricomycetidae</taxon>
        <taxon>Agaricales</taxon>
        <taxon>Agaricineae</taxon>
        <taxon>Psathyrellaceae</taxon>
        <taxon>Ephemerocybe</taxon>
    </lineage>
</organism>
<comment type="caution">
    <text evidence="2">The sequence shown here is derived from an EMBL/GenBank/DDBJ whole genome shotgun (WGS) entry which is preliminary data.</text>
</comment>
<accession>A0A8H6M876</accession>
<dbReference type="OrthoDB" id="3121090at2759"/>
<sequence>MSPAPPLAFAEERDKAMYLNIAAFWYHVAKGKHEGTAFMNTLTGGFFSHFPEEYFADIEERIDHIKLRIDVHMNWAVKATRIIHPTLPWNVLFALPRWQYQVLGRKLLRDLKDMQKEAISQGKPQHRIVKLALVNNEPDFEVICNDAMDSGDESEVEVINNPNGSETMQQVPPVVEVINVSSDDEEHGDDKSNGGDSDGENDDTHNSNGHNSDNANYDADSDDDSLQEVDADSEDDMAVDQIPVISDKQIAALLAFDLM</sequence>
<feature type="compositionally biased region" description="Acidic residues" evidence="1">
    <location>
        <begin position="219"/>
        <end position="238"/>
    </location>
</feature>
<feature type="compositionally biased region" description="Polar residues" evidence="1">
    <location>
        <begin position="160"/>
        <end position="170"/>
    </location>
</feature>
<evidence type="ECO:0000313" key="3">
    <source>
        <dbReference type="Proteomes" id="UP000521943"/>
    </source>
</evidence>
<dbReference type="EMBL" id="JACGCI010000015">
    <property type="protein sequence ID" value="KAF6759468.1"/>
    <property type="molecule type" value="Genomic_DNA"/>
</dbReference>
<dbReference type="AlphaFoldDB" id="A0A8H6M876"/>